<accession>A0A142CV66</accession>
<dbReference type="Gene3D" id="3.30.930.10">
    <property type="entry name" value="Bira Bifunctional Protein, Domain 2"/>
    <property type="match status" value="1"/>
</dbReference>
<proteinExistence type="predicted"/>
<dbReference type="SUPFAM" id="SSF142913">
    <property type="entry name" value="YktB/PF0168-like"/>
    <property type="match status" value="1"/>
</dbReference>
<protein>
    <recommendedName>
        <fullName evidence="3">DUF3201 domain-containing protein</fullName>
    </recommendedName>
</protein>
<dbReference type="EMBL" id="CP014750">
    <property type="protein sequence ID" value="AMQ18668.1"/>
    <property type="molecule type" value="Genomic_DNA"/>
</dbReference>
<organism evidence="1 2">
    <name type="scientific">Thermococcus peptonophilus</name>
    <dbReference type="NCBI Taxonomy" id="53952"/>
    <lineage>
        <taxon>Archaea</taxon>
        <taxon>Methanobacteriati</taxon>
        <taxon>Methanobacteriota</taxon>
        <taxon>Thermococci</taxon>
        <taxon>Thermococcales</taxon>
        <taxon>Thermococcaceae</taxon>
        <taxon>Thermococcus</taxon>
    </lineage>
</organism>
<dbReference type="Pfam" id="PF11447">
    <property type="entry name" value="DUF3201"/>
    <property type="match status" value="1"/>
</dbReference>
<dbReference type="InterPro" id="IPR024505">
    <property type="entry name" value="DUF3201"/>
</dbReference>
<dbReference type="InterPro" id="IPR045864">
    <property type="entry name" value="aa-tRNA-synth_II/BPL/LPL"/>
</dbReference>
<dbReference type="STRING" id="53952.A0127_05540"/>
<name>A0A142CV66_9EURY</name>
<dbReference type="AlphaFoldDB" id="A0A142CV66"/>
<reference evidence="2" key="1">
    <citation type="submission" date="2016-03" db="EMBL/GenBank/DDBJ databases">
        <authorList>
            <person name="Oger P.M."/>
        </authorList>
    </citation>
    <scope>NUCLEOTIDE SEQUENCE [LARGE SCALE GENOMIC DNA]</scope>
    <source>
        <strain evidence="2">OG-1</strain>
    </source>
</reference>
<sequence>MREKFDVRAIHEFLNRLWEDVFTLNQKLKEELPKFGFKVEDVEEVFGAYIFLDGEWRQMSYPHPAFEVKPQIEVGATPESYYFVVAVPKEKVSEDFLEAFLEAFPKSFIYGSEDFLNDVYNCMRDSPLPEEIVKRIQESPEKVFQFEANFDDVEKLKEGLFKVIELGNRFEIFDL</sequence>
<keyword evidence="2" id="KW-1185">Reference proteome</keyword>
<dbReference type="RefSeq" id="WP_062388979.1">
    <property type="nucleotide sequence ID" value="NZ_CP014750.1"/>
</dbReference>
<evidence type="ECO:0008006" key="3">
    <source>
        <dbReference type="Google" id="ProtNLM"/>
    </source>
</evidence>
<dbReference type="OrthoDB" id="85915at2157"/>
<dbReference type="GeneID" id="27139988"/>
<dbReference type="KEGG" id="tpep:A0127_05540"/>
<dbReference type="Proteomes" id="UP000073604">
    <property type="component" value="Chromosome"/>
</dbReference>
<evidence type="ECO:0000313" key="2">
    <source>
        <dbReference type="Proteomes" id="UP000073604"/>
    </source>
</evidence>
<gene>
    <name evidence="1" type="ORF">A0127_05540</name>
</gene>
<evidence type="ECO:0000313" key="1">
    <source>
        <dbReference type="EMBL" id="AMQ18668.1"/>
    </source>
</evidence>